<dbReference type="InterPro" id="IPR023213">
    <property type="entry name" value="CAT-like_dom_sf"/>
</dbReference>
<feature type="compositionally biased region" description="Polar residues" evidence="3">
    <location>
        <begin position="1"/>
        <end position="10"/>
    </location>
</feature>
<dbReference type="Gene3D" id="3.30.559.30">
    <property type="entry name" value="Nonribosomal peptide synthetase, condensation domain"/>
    <property type="match status" value="1"/>
</dbReference>
<dbReference type="OMA" id="VEFMLAF"/>
<dbReference type="RefSeq" id="XP_007774667.1">
    <property type="nucleotide sequence ID" value="XM_007776477.1"/>
</dbReference>
<dbReference type="Gene3D" id="3.30.559.10">
    <property type="entry name" value="Chloramphenicol acetyltransferase-like domain"/>
    <property type="match status" value="1"/>
</dbReference>
<keyword evidence="2" id="KW-0808">Transferase</keyword>
<comment type="similarity">
    <text evidence="1">Belongs to the trichothecene O-acetyltransferase family.</text>
</comment>
<dbReference type="GO" id="GO:0016407">
    <property type="term" value="F:acetyltransferase activity"/>
    <property type="evidence" value="ECO:0007669"/>
    <property type="project" value="InterPro"/>
</dbReference>
<dbReference type="PANTHER" id="PTHR42034:SF1">
    <property type="entry name" value="CONDENSATION DOMAIN-CONTAINING PROTEIN"/>
    <property type="match status" value="1"/>
</dbReference>
<reference evidence="5" key="1">
    <citation type="journal article" date="2012" name="Science">
        <title>The Paleozoic origin of enzymatic lignin decomposition reconstructed from 31 fungal genomes.</title>
        <authorList>
            <person name="Floudas D."/>
            <person name="Binder M."/>
            <person name="Riley R."/>
            <person name="Barry K."/>
            <person name="Blanchette R.A."/>
            <person name="Henrissat B."/>
            <person name="Martinez A.T."/>
            <person name="Otillar R."/>
            <person name="Spatafora J.W."/>
            <person name="Yadav J.S."/>
            <person name="Aerts A."/>
            <person name="Benoit I."/>
            <person name="Boyd A."/>
            <person name="Carlson A."/>
            <person name="Copeland A."/>
            <person name="Coutinho P.M."/>
            <person name="de Vries R.P."/>
            <person name="Ferreira P."/>
            <person name="Findley K."/>
            <person name="Foster B."/>
            <person name="Gaskell J."/>
            <person name="Glotzer D."/>
            <person name="Gorecki P."/>
            <person name="Heitman J."/>
            <person name="Hesse C."/>
            <person name="Hori C."/>
            <person name="Igarashi K."/>
            <person name="Jurgens J.A."/>
            <person name="Kallen N."/>
            <person name="Kersten P."/>
            <person name="Kohler A."/>
            <person name="Kuees U."/>
            <person name="Kumar T.K.A."/>
            <person name="Kuo A."/>
            <person name="LaButti K."/>
            <person name="Larrondo L.F."/>
            <person name="Lindquist E."/>
            <person name="Ling A."/>
            <person name="Lombard V."/>
            <person name="Lucas S."/>
            <person name="Lundell T."/>
            <person name="Martin R."/>
            <person name="McLaughlin D.J."/>
            <person name="Morgenstern I."/>
            <person name="Morin E."/>
            <person name="Murat C."/>
            <person name="Nagy L.G."/>
            <person name="Nolan M."/>
            <person name="Ohm R.A."/>
            <person name="Patyshakuliyeva A."/>
            <person name="Rokas A."/>
            <person name="Ruiz-Duenas F.J."/>
            <person name="Sabat G."/>
            <person name="Salamov A."/>
            <person name="Samejima M."/>
            <person name="Schmutz J."/>
            <person name="Slot J.C."/>
            <person name="St John F."/>
            <person name="Stenlid J."/>
            <person name="Sun H."/>
            <person name="Sun S."/>
            <person name="Syed K."/>
            <person name="Tsang A."/>
            <person name="Wiebenga A."/>
            <person name="Young D."/>
            <person name="Pisabarro A."/>
            <person name="Eastwood D.C."/>
            <person name="Martin F."/>
            <person name="Cullen D."/>
            <person name="Grigoriev I.V."/>
            <person name="Hibbett D.S."/>
        </authorList>
    </citation>
    <scope>NUCLEOTIDE SEQUENCE [LARGE SCALE GENOMIC DNA]</scope>
    <source>
        <strain evidence="5">RWD-64-598 SS2</strain>
    </source>
</reference>
<comment type="caution">
    <text evidence="4">The sequence shown here is derived from an EMBL/GenBank/DDBJ whole genome shotgun (WGS) entry which is preliminary data.</text>
</comment>
<gene>
    <name evidence="4" type="ORF">CONPUDRAFT_77494</name>
</gene>
<protein>
    <recommendedName>
        <fullName evidence="6">CoA-dependent acyltransferase</fullName>
    </recommendedName>
</protein>
<dbReference type="Pfam" id="PF07428">
    <property type="entry name" value="Tri3"/>
    <property type="match status" value="1"/>
</dbReference>
<name>A0A5M3M880_CONPW</name>
<accession>A0A5M3M880</accession>
<evidence type="ECO:0000256" key="2">
    <source>
        <dbReference type="ARBA" id="ARBA00022679"/>
    </source>
</evidence>
<dbReference type="KEGG" id="cput:CONPUDRAFT_77494"/>
<evidence type="ECO:0008006" key="6">
    <source>
        <dbReference type="Google" id="ProtNLM"/>
    </source>
</evidence>
<dbReference type="OrthoDB" id="2548233at2759"/>
<organism evidence="4 5">
    <name type="scientific">Coniophora puteana (strain RWD-64-598)</name>
    <name type="common">Brown rot fungus</name>
    <dbReference type="NCBI Taxonomy" id="741705"/>
    <lineage>
        <taxon>Eukaryota</taxon>
        <taxon>Fungi</taxon>
        <taxon>Dikarya</taxon>
        <taxon>Basidiomycota</taxon>
        <taxon>Agaricomycotina</taxon>
        <taxon>Agaricomycetes</taxon>
        <taxon>Agaricomycetidae</taxon>
        <taxon>Boletales</taxon>
        <taxon>Coniophorineae</taxon>
        <taxon>Coniophoraceae</taxon>
        <taxon>Coniophora</taxon>
    </lineage>
</organism>
<dbReference type="GeneID" id="19209617"/>
<evidence type="ECO:0000313" key="5">
    <source>
        <dbReference type="Proteomes" id="UP000053558"/>
    </source>
</evidence>
<evidence type="ECO:0000256" key="1">
    <source>
        <dbReference type="ARBA" id="ARBA00006439"/>
    </source>
</evidence>
<dbReference type="InterPro" id="IPR009992">
    <property type="entry name" value="Tri3/Sat12/Sat16/Mac1"/>
</dbReference>
<dbReference type="Proteomes" id="UP000053558">
    <property type="component" value="Unassembled WGS sequence"/>
</dbReference>
<keyword evidence="5" id="KW-1185">Reference proteome</keyword>
<dbReference type="AlphaFoldDB" id="A0A5M3M880"/>
<sequence>MPSFSFTDASGSAGPSPALTTTSMSSEVPPCPSSKADLEVASTPASGFDYSRFSWRQPCPDAPGYFEREAFAAEMILDTWHRFAHGEQTLFLGVDLSLPSSPSHTLSAAEFIDAVRSAWSALRFDVPTVASHTSYTCDTVHPLVTYQSAASASDVATWAKRTVRGRGDIRGLETVRTLDELRYEVAKRTIPEITGDQTFIYVLDKPSSPSQGGKDRSAEYGLLLHTSHVPFDGAGTKILMTLLLRHLAAVLDGRCDPEAWRSLAWGEEGANLLPSVPDSLGPTEEKSGPVYEETLKETMKDYAEWFPRMYGFKPRNIGPGPSNRIWRTFSKEKTSQLVRASRAQGFTLNQLAHAAVYVVCSNDNPIPIDSNGAFVNFGLRNSRSTLAPPYNTADGYPGFCLGISVVAVPCSVFVELSDEPLLFRVARRVKQGYVKMKELPSLTAVAGEQMEMVMRPAKEGQELPPPAMGPWFSGDGIGEDYLQPVYRGAQGAEVIRVEDFFTSLNKQDPGPFFRCFTWNGHLQLSVDYNEYAMPTPLMQSWLDEWVGHLEGILPADNSMPGECTMANETILPTQNPNSLSIRSLTRKISSLFKRDS</sequence>
<dbReference type="SUPFAM" id="SSF52777">
    <property type="entry name" value="CoA-dependent acyltransferases"/>
    <property type="match status" value="1"/>
</dbReference>
<proteinExistence type="inferred from homology"/>
<evidence type="ECO:0000256" key="3">
    <source>
        <dbReference type="SAM" id="MobiDB-lite"/>
    </source>
</evidence>
<dbReference type="PANTHER" id="PTHR42034">
    <property type="entry name" value="CHROMOSOME 7, WHOLE GENOME SHOTGUN SEQUENCE-RELATED"/>
    <property type="match status" value="1"/>
</dbReference>
<dbReference type="EMBL" id="JH711589">
    <property type="protein sequence ID" value="EIW75253.1"/>
    <property type="molecule type" value="Genomic_DNA"/>
</dbReference>
<feature type="region of interest" description="Disordered" evidence="3">
    <location>
        <begin position="1"/>
        <end position="38"/>
    </location>
</feature>
<evidence type="ECO:0000313" key="4">
    <source>
        <dbReference type="EMBL" id="EIW75253.1"/>
    </source>
</evidence>
<dbReference type="GO" id="GO:0043386">
    <property type="term" value="P:mycotoxin biosynthetic process"/>
    <property type="evidence" value="ECO:0007669"/>
    <property type="project" value="InterPro"/>
</dbReference>